<feature type="transmembrane region" description="Helical" evidence="7">
    <location>
        <begin position="714"/>
        <end position="732"/>
    </location>
</feature>
<keyword evidence="10" id="KW-1185">Reference proteome</keyword>
<dbReference type="Proteomes" id="UP000198535">
    <property type="component" value="Unassembled WGS sequence"/>
</dbReference>
<keyword evidence="5 7" id="KW-0472">Membrane</keyword>
<keyword evidence="4 7" id="KW-1133">Transmembrane helix</keyword>
<keyword evidence="2" id="KW-1003">Cell membrane</keyword>
<dbReference type="EMBL" id="FOUJ01000001">
    <property type="protein sequence ID" value="SFM32808.1"/>
    <property type="molecule type" value="Genomic_DNA"/>
</dbReference>
<feature type="transmembrane region" description="Helical" evidence="7">
    <location>
        <begin position="454"/>
        <end position="476"/>
    </location>
</feature>
<feature type="compositionally biased region" description="Basic residues" evidence="6">
    <location>
        <begin position="44"/>
        <end position="53"/>
    </location>
</feature>
<gene>
    <name evidence="9" type="ORF">SAMN04488696_0987</name>
</gene>
<dbReference type="Pfam" id="PF00482">
    <property type="entry name" value="T2SSF"/>
    <property type="match status" value="2"/>
</dbReference>
<sequence length="733" mass="81830">MIPGDDMTEIEETPEELVMNDQEDDVSVETPDIQETMTEDVGNGKKKKSKRPKKKFDVDDYTKKALIYINILKRIPFVLIGDRIKAKKESYENLQKQLNQARIPISHEMYISNAIFYSLVSGIVGALIGLFLTYTVIVLIGLPEQITNLTFGPRLAPLLAFKEIFLGFFMTIVFTIGMGGVVYALFMLFPGFQASERKAKIDMQLPYAVTFMYALSKGGMNIIDVFRAIADSEDTYGEVSKEIDSIVRDMDYFGHDLRNALTNASEITPSDRFQDLMYNLLTVIDSGGNIPNYFRDKSEQYLIKSEVDQKGFLETLGLLAESYVTAFVAGPLFIIIMGVMMAVMGSGTSTMVYAIIYAVLPVGSIMFVVMISIITPTEMGEPRLLPTTETLDHGIPDVPKYLEPVYDEDGELIDETEDKVRNRGYFEDFIKSKKSLALKNIIKNPLAPMFKNPLATLVITVPLAILVIMIPLLMNIDRLRNPVLLVDFVDDLIVFALFIVIIPLSIFHEIKARKKRKLENNFPDFLKKLASTNETGMTLRDAIRLMAKSKTDSLSSEIRKIWHDIYWGLEINDGLIRFANRLRTQVVTRSLSLITKANESSGDIGEVLMVAARDAASEQGMKRERAMSMMIYIVIIYISFMVFVGVIFVISTTFLSEMAEAGQQMAASGSSAGGFLGNFDLEAYTRLFKHAAIIQGLSSGLMAGAMGEGSVMSGLKHSTIMIAIGYTIFTLFI</sequence>
<reference evidence="10" key="1">
    <citation type="submission" date="2016-10" db="EMBL/GenBank/DDBJ databases">
        <authorList>
            <person name="Varghese N."/>
            <person name="Submissions S."/>
        </authorList>
    </citation>
    <scope>NUCLEOTIDE SEQUENCE [LARGE SCALE GENOMIC DNA]</scope>
    <source>
        <strain evidence="10">Mob M</strain>
    </source>
</reference>
<feature type="compositionally biased region" description="Acidic residues" evidence="6">
    <location>
        <begin position="1"/>
        <end position="15"/>
    </location>
</feature>
<evidence type="ECO:0000256" key="3">
    <source>
        <dbReference type="ARBA" id="ARBA00022692"/>
    </source>
</evidence>
<name>A0A1I4PYA7_9EURY</name>
<keyword evidence="9" id="KW-0282">Flagellum</keyword>
<feature type="transmembrane region" description="Helical" evidence="7">
    <location>
        <begin position="164"/>
        <end position="189"/>
    </location>
</feature>
<keyword evidence="9" id="KW-0966">Cell projection</keyword>
<evidence type="ECO:0000256" key="4">
    <source>
        <dbReference type="ARBA" id="ARBA00022989"/>
    </source>
</evidence>
<accession>A0A1I4PYA7</accession>
<feature type="transmembrane region" description="Helical" evidence="7">
    <location>
        <begin position="488"/>
        <end position="507"/>
    </location>
</feature>
<dbReference type="PANTHER" id="PTHR35402:SF1">
    <property type="entry name" value="TYPE II SECRETION SYSTEM PROTEIN GSPF DOMAIN-CONTAINING PROTEIN"/>
    <property type="match status" value="1"/>
</dbReference>
<keyword evidence="9" id="KW-0969">Cilium</keyword>
<dbReference type="InterPro" id="IPR018076">
    <property type="entry name" value="T2SS_GspF_dom"/>
</dbReference>
<dbReference type="STRING" id="487685.SAMN04488696_0987"/>
<evidence type="ECO:0000256" key="5">
    <source>
        <dbReference type="ARBA" id="ARBA00023136"/>
    </source>
</evidence>
<comment type="subcellular location">
    <subcellularLocation>
        <location evidence="1">Cell membrane</location>
        <topology evidence="1">Multi-pass membrane protein</topology>
    </subcellularLocation>
</comment>
<dbReference type="PANTHER" id="PTHR35402">
    <property type="entry name" value="INTEGRAL MEMBRANE PROTEIN-RELATED"/>
    <property type="match status" value="1"/>
</dbReference>
<evidence type="ECO:0000313" key="10">
    <source>
        <dbReference type="Proteomes" id="UP000198535"/>
    </source>
</evidence>
<dbReference type="GO" id="GO:0005886">
    <property type="term" value="C:plasma membrane"/>
    <property type="evidence" value="ECO:0007669"/>
    <property type="project" value="UniProtKB-SubCell"/>
</dbReference>
<evidence type="ECO:0000259" key="8">
    <source>
        <dbReference type="Pfam" id="PF00482"/>
    </source>
</evidence>
<protein>
    <submittedName>
        <fullName evidence="9">Flagellar protein FlaJ</fullName>
    </submittedName>
</protein>
<dbReference type="Gene3D" id="1.20.81.30">
    <property type="entry name" value="Type II secretion system (T2SS), domain F"/>
    <property type="match status" value="1"/>
</dbReference>
<evidence type="ECO:0000313" key="9">
    <source>
        <dbReference type="EMBL" id="SFM32808.1"/>
    </source>
</evidence>
<evidence type="ECO:0000256" key="1">
    <source>
        <dbReference type="ARBA" id="ARBA00004651"/>
    </source>
</evidence>
<evidence type="ECO:0000256" key="6">
    <source>
        <dbReference type="SAM" id="MobiDB-lite"/>
    </source>
</evidence>
<feature type="domain" description="Type II secretion system protein GspF" evidence="8">
    <location>
        <begin position="525"/>
        <end position="650"/>
    </location>
</feature>
<proteinExistence type="predicted"/>
<organism evidence="9 10">
    <name type="scientific">Methanolobus profundi</name>
    <dbReference type="NCBI Taxonomy" id="487685"/>
    <lineage>
        <taxon>Archaea</taxon>
        <taxon>Methanobacteriati</taxon>
        <taxon>Methanobacteriota</taxon>
        <taxon>Stenosarchaea group</taxon>
        <taxon>Methanomicrobia</taxon>
        <taxon>Methanosarcinales</taxon>
        <taxon>Methanosarcinaceae</taxon>
        <taxon>Methanolobus</taxon>
    </lineage>
</organism>
<feature type="region of interest" description="Disordered" evidence="6">
    <location>
        <begin position="1"/>
        <end position="53"/>
    </location>
</feature>
<feature type="domain" description="Type II secretion system protein GspF" evidence="8">
    <location>
        <begin position="210"/>
        <end position="337"/>
    </location>
</feature>
<evidence type="ECO:0000256" key="7">
    <source>
        <dbReference type="SAM" id="Phobius"/>
    </source>
</evidence>
<feature type="transmembrane region" description="Helical" evidence="7">
    <location>
        <begin position="629"/>
        <end position="650"/>
    </location>
</feature>
<dbReference type="InterPro" id="IPR056569">
    <property type="entry name" value="ArlJ-like"/>
</dbReference>
<feature type="transmembrane region" description="Helical" evidence="7">
    <location>
        <begin position="323"/>
        <end position="345"/>
    </location>
</feature>
<feature type="transmembrane region" description="Helical" evidence="7">
    <location>
        <begin position="351"/>
        <end position="374"/>
    </location>
</feature>
<dbReference type="AlphaFoldDB" id="A0A1I4PYA7"/>
<feature type="transmembrane region" description="Helical" evidence="7">
    <location>
        <begin position="114"/>
        <end position="142"/>
    </location>
</feature>
<evidence type="ECO:0000256" key="2">
    <source>
        <dbReference type="ARBA" id="ARBA00022475"/>
    </source>
</evidence>
<dbReference type="InterPro" id="IPR042094">
    <property type="entry name" value="T2SS_GspF_sf"/>
</dbReference>
<keyword evidence="3 7" id="KW-0812">Transmembrane</keyword>